<feature type="domain" description="Orange" evidence="11">
    <location>
        <begin position="312"/>
        <end position="344"/>
    </location>
</feature>
<dbReference type="InterPro" id="IPR003650">
    <property type="entry name" value="Orange_dom"/>
</dbReference>
<feature type="region of interest" description="Disordered" evidence="10">
    <location>
        <begin position="161"/>
        <end position="234"/>
    </location>
</feature>
<dbReference type="PANTHER" id="PTHR10233:SF14">
    <property type="entry name" value="TRANSLATION INITIATION FACTOR EIF-2B SUBUNIT DELTA"/>
    <property type="match status" value="1"/>
</dbReference>
<feature type="compositionally biased region" description="Basic and acidic residues" evidence="10">
    <location>
        <begin position="221"/>
        <end position="234"/>
    </location>
</feature>
<feature type="compositionally biased region" description="Polar residues" evidence="10">
    <location>
        <begin position="120"/>
        <end position="144"/>
    </location>
</feature>
<evidence type="ECO:0000256" key="7">
    <source>
        <dbReference type="ARBA" id="ARBA00044356"/>
    </source>
</evidence>
<dbReference type="AlphaFoldDB" id="A0AA39FL76"/>
<evidence type="ECO:0000313" key="13">
    <source>
        <dbReference type="Proteomes" id="UP001168990"/>
    </source>
</evidence>
<gene>
    <name evidence="12" type="ORF">PV328_005078</name>
</gene>
<sequence length="590" mass="65774">MELLENAKNLTNNNIKNKLLTDSDIFNSQLILDNTSVTQNSLPSNKYKDAISNNTVLLSHTVLNPSNTNIDKDSQQLIRNELKMNSETKTREQIKAEREAKKAAKLAMKTKNKDLKQKSDTLSVEETVLPNSTSEKSNVNDAEVESLTNTVSKLSVINSDKKSSELTVKNEGKSKAELRAERRLKQEAQRAAKQEQLEKKNVKVDTSKPAKPSPAPTSLSKVEEPSKKDEEKKIVPKENCHEVSLFKHLYQERAQARMNISAVNSNIHPAIIRLGVQYANEIIIGSNSRCVALLSAIKQLIADFERPAHADFNRGFQACLQKSSSYLNQCRPMAVSMHNALRHLIWQTTQFPSTISDEEAKSVLSKAIDVYIQEQIILASEMISMKIRTKISNGDVILTYGFSSLIEKILCDAHNAGRQFRVVVVDGRPWLEGKELLRRLVNHGIECSYILINALNFVMPEVNKVFLGAHAILANGAVMGRAGTAQVALMAKAFNVPVLVPCEMHKSSERVQTDSIVYNEIDDPDKLLQNFNGNMKKSPLINWRMKKSLNLLNIKYDVTPASLVSGVVTELAILPCSSVPVILRIKPSEI</sequence>
<dbReference type="SUPFAM" id="SSF100950">
    <property type="entry name" value="NagB/RpiA/CoA transferase-like"/>
    <property type="match status" value="1"/>
</dbReference>
<dbReference type="Gene3D" id="3.40.50.10470">
    <property type="entry name" value="Translation initiation factor eif-2b, domain 2"/>
    <property type="match status" value="1"/>
</dbReference>
<keyword evidence="5" id="KW-0648">Protein biosynthesis</keyword>
<feature type="compositionally biased region" description="Basic and acidic residues" evidence="10">
    <location>
        <begin position="161"/>
        <end position="208"/>
    </location>
</feature>
<evidence type="ECO:0000256" key="10">
    <source>
        <dbReference type="SAM" id="MobiDB-lite"/>
    </source>
</evidence>
<dbReference type="PANTHER" id="PTHR10233">
    <property type="entry name" value="TRANSLATION INITIATION FACTOR EIF-2B"/>
    <property type="match status" value="1"/>
</dbReference>
<dbReference type="GO" id="GO:0003677">
    <property type="term" value="F:DNA binding"/>
    <property type="evidence" value="ECO:0007669"/>
    <property type="project" value="InterPro"/>
</dbReference>
<keyword evidence="13" id="KW-1185">Reference proteome</keyword>
<dbReference type="GO" id="GO:0006355">
    <property type="term" value="P:regulation of DNA-templated transcription"/>
    <property type="evidence" value="ECO:0007669"/>
    <property type="project" value="InterPro"/>
</dbReference>
<evidence type="ECO:0000313" key="12">
    <source>
        <dbReference type="EMBL" id="KAK0171652.1"/>
    </source>
</evidence>
<dbReference type="InterPro" id="IPR042529">
    <property type="entry name" value="IF_2B-like_C"/>
</dbReference>
<evidence type="ECO:0000256" key="1">
    <source>
        <dbReference type="ARBA" id="ARBA00004514"/>
    </source>
</evidence>
<comment type="subcellular location">
    <subcellularLocation>
        <location evidence="1">Cytoplasm</location>
        <location evidence="1">Cytosol</location>
    </subcellularLocation>
</comment>
<evidence type="ECO:0000256" key="9">
    <source>
        <dbReference type="RuleBase" id="RU003814"/>
    </source>
</evidence>
<proteinExistence type="inferred from homology"/>
<evidence type="ECO:0000256" key="6">
    <source>
        <dbReference type="ARBA" id="ARBA00044147"/>
    </source>
</evidence>
<comment type="subunit">
    <text evidence="8">Component of the translation initiation factor 2B (eIF2B) complex which is a heterodecamer of two sets of five different subunits: alpha, beta, gamma, delta and epsilon. Subunits alpha, beta and delta comprise a regulatory subcomplex and subunits epsilon and gamma comprise a catalytic subcomplex. Within the complex, the hexameric regulatory complex resides at the center, with the two heterodimeric catalytic subcomplexes bound on opposite sides.</text>
</comment>
<comment type="caution">
    <text evidence="12">The sequence shown here is derived from an EMBL/GenBank/DDBJ whole genome shotgun (WGS) entry which is preliminary data.</text>
</comment>
<keyword evidence="4" id="KW-0396">Initiation factor</keyword>
<dbReference type="EMBL" id="JAQQBS010000002">
    <property type="protein sequence ID" value="KAK0171652.1"/>
    <property type="molecule type" value="Genomic_DNA"/>
</dbReference>
<evidence type="ECO:0000256" key="3">
    <source>
        <dbReference type="ARBA" id="ARBA00022490"/>
    </source>
</evidence>
<comment type="similarity">
    <text evidence="2 9">Belongs to the eIF-2B alpha/beta/delta subunits family.</text>
</comment>
<evidence type="ECO:0000256" key="4">
    <source>
        <dbReference type="ARBA" id="ARBA00022540"/>
    </source>
</evidence>
<evidence type="ECO:0000256" key="5">
    <source>
        <dbReference type="ARBA" id="ARBA00022917"/>
    </source>
</evidence>
<dbReference type="Proteomes" id="UP001168990">
    <property type="component" value="Unassembled WGS sequence"/>
</dbReference>
<accession>A0AA39FL76</accession>
<dbReference type="InterPro" id="IPR037171">
    <property type="entry name" value="NagB/RpiA_transferase-like"/>
</dbReference>
<dbReference type="GO" id="GO:0003743">
    <property type="term" value="F:translation initiation factor activity"/>
    <property type="evidence" value="ECO:0007669"/>
    <property type="project" value="UniProtKB-KW"/>
</dbReference>
<keyword evidence="3" id="KW-0963">Cytoplasm</keyword>
<evidence type="ECO:0000256" key="8">
    <source>
        <dbReference type="ARBA" id="ARBA00046432"/>
    </source>
</evidence>
<evidence type="ECO:0000256" key="2">
    <source>
        <dbReference type="ARBA" id="ARBA00007251"/>
    </source>
</evidence>
<feature type="region of interest" description="Disordered" evidence="10">
    <location>
        <begin position="105"/>
        <end position="144"/>
    </location>
</feature>
<name>A0AA39FL76_9HYME</name>
<reference evidence="12" key="1">
    <citation type="journal article" date="2023" name="bioRxiv">
        <title>Scaffold-level genome assemblies of two parasitoid biocontrol wasps reveal the parthenogenesis mechanism and an associated novel virus.</title>
        <authorList>
            <person name="Inwood S."/>
            <person name="Skelly J."/>
            <person name="Guhlin J."/>
            <person name="Harrop T."/>
            <person name="Goldson S."/>
            <person name="Dearden P."/>
        </authorList>
    </citation>
    <scope>NUCLEOTIDE SEQUENCE</scope>
    <source>
        <strain evidence="12">Irish</strain>
        <tissue evidence="12">Whole body</tissue>
    </source>
</reference>
<organism evidence="12 13">
    <name type="scientific">Microctonus aethiopoides</name>
    <dbReference type="NCBI Taxonomy" id="144406"/>
    <lineage>
        <taxon>Eukaryota</taxon>
        <taxon>Metazoa</taxon>
        <taxon>Ecdysozoa</taxon>
        <taxon>Arthropoda</taxon>
        <taxon>Hexapoda</taxon>
        <taxon>Insecta</taxon>
        <taxon>Pterygota</taxon>
        <taxon>Neoptera</taxon>
        <taxon>Endopterygota</taxon>
        <taxon>Hymenoptera</taxon>
        <taxon>Apocrita</taxon>
        <taxon>Ichneumonoidea</taxon>
        <taxon>Braconidae</taxon>
        <taxon>Euphorinae</taxon>
        <taxon>Microctonus</taxon>
    </lineage>
</organism>
<reference evidence="12" key="2">
    <citation type="submission" date="2023-03" db="EMBL/GenBank/DDBJ databases">
        <authorList>
            <person name="Inwood S.N."/>
            <person name="Skelly J.G."/>
            <person name="Guhlin J."/>
            <person name="Harrop T.W.R."/>
            <person name="Goldson S.G."/>
            <person name="Dearden P.K."/>
        </authorList>
    </citation>
    <scope>NUCLEOTIDE SEQUENCE</scope>
    <source>
        <strain evidence="12">Irish</strain>
        <tissue evidence="12">Whole body</tissue>
    </source>
</reference>
<protein>
    <recommendedName>
        <fullName evidence="6">Translation initiation factor eIF2B subunit delta</fullName>
    </recommendedName>
    <alternativeName>
        <fullName evidence="7">eIF2B GDP-GTP exchange factor subunit delta</fullName>
    </alternativeName>
</protein>
<dbReference type="Pfam" id="PF01008">
    <property type="entry name" value="IF-2B"/>
    <property type="match status" value="1"/>
</dbReference>
<dbReference type="GO" id="GO:0005829">
    <property type="term" value="C:cytosol"/>
    <property type="evidence" value="ECO:0007669"/>
    <property type="project" value="UniProtKB-SubCell"/>
</dbReference>
<evidence type="ECO:0000259" key="11">
    <source>
        <dbReference type="PROSITE" id="PS51054"/>
    </source>
</evidence>
<dbReference type="InterPro" id="IPR000649">
    <property type="entry name" value="IF-2B-related"/>
</dbReference>
<dbReference type="PROSITE" id="PS51054">
    <property type="entry name" value="ORANGE"/>
    <property type="match status" value="1"/>
</dbReference>